<proteinExistence type="predicted"/>
<gene>
    <name evidence="1" type="ORF">NEMBOFW57_004475</name>
</gene>
<evidence type="ECO:0000313" key="2">
    <source>
        <dbReference type="Proteomes" id="UP001197093"/>
    </source>
</evidence>
<name>A0AAD4F769_9PEZI</name>
<organism evidence="1 2">
    <name type="scientific">Staphylotrichum longicolle</name>
    <dbReference type="NCBI Taxonomy" id="669026"/>
    <lineage>
        <taxon>Eukaryota</taxon>
        <taxon>Fungi</taxon>
        <taxon>Dikarya</taxon>
        <taxon>Ascomycota</taxon>
        <taxon>Pezizomycotina</taxon>
        <taxon>Sordariomycetes</taxon>
        <taxon>Sordariomycetidae</taxon>
        <taxon>Sordariales</taxon>
        <taxon>Chaetomiaceae</taxon>
        <taxon>Staphylotrichum</taxon>
    </lineage>
</organism>
<evidence type="ECO:0000313" key="1">
    <source>
        <dbReference type="EMBL" id="KAG7294404.1"/>
    </source>
</evidence>
<comment type="caution">
    <text evidence="1">The sequence shown here is derived from an EMBL/GenBank/DDBJ whole genome shotgun (WGS) entry which is preliminary data.</text>
</comment>
<protein>
    <submittedName>
        <fullName evidence="1">Uncharacterized protein</fullName>
    </submittedName>
</protein>
<dbReference type="AlphaFoldDB" id="A0AAD4F769"/>
<reference evidence="1" key="1">
    <citation type="submission" date="2023-02" db="EMBL/GenBank/DDBJ databases">
        <authorList>
            <person name="Palmer J.M."/>
        </authorList>
    </citation>
    <scope>NUCLEOTIDE SEQUENCE</scope>
    <source>
        <strain evidence="1">FW57</strain>
    </source>
</reference>
<dbReference type="EMBL" id="JAHCVI010000001">
    <property type="protein sequence ID" value="KAG7294404.1"/>
    <property type="molecule type" value="Genomic_DNA"/>
</dbReference>
<accession>A0AAD4F769</accession>
<keyword evidence="2" id="KW-1185">Reference proteome</keyword>
<sequence length="122" mass="13087">MTSTALLYGPLTTVYTPPATCLTNAYGNFYQSGVLPDVTLGSEDISGMIHDECLPPNFNPNRVMVPVGWYSPGVCPSGWKVAKVGTAPDTGLQSEYTSASFSTSSVPDETTVWCCPRCKLRL</sequence>
<dbReference type="Proteomes" id="UP001197093">
    <property type="component" value="Unassembled WGS sequence"/>
</dbReference>